<evidence type="ECO:0000256" key="5">
    <source>
        <dbReference type="SAM" id="SignalP"/>
    </source>
</evidence>
<dbReference type="EMBL" id="JACHIP010000005">
    <property type="protein sequence ID" value="MBB5059325.1"/>
    <property type="molecule type" value="Genomic_DNA"/>
</dbReference>
<name>A0A7W7ZG56_9BACT</name>
<dbReference type="RefSeq" id="WP_184220570.1">
    <property type="nucleotide sequence ID" value="NZ_JACHIP010000005.1"/>
</dbReference>
<evidence type="ECO:0000313" key="7">
    <source>
        <dbReference type="Proteomes" id="UP000540989"/>
    </source>
</evidence>
<keyword evidence="3 4" id="KW-0326">Glycosidase</keyword>
<evidence type="ECO:0000256" key="2">
    <source>
        <dbReference type="ARBA" id="ARBA00022801"/>
    </source>
</evidence>
<dbReference type="SUPFAM" id="SSF51126">
    <property type="entry name" value="Pectin lyase-like"/>
    <property type="match status" value="1"/>
</dbReference>
<dbReference type="InterPro" id="IPR000743">
    <property type="entry name" value="Glyco_hydro_28"/>
</dbReference>
<comment type="caution">
    <text evidence="6">The sequence shown here is derived from an EMBL/GenBank/DDBJ whole genome shotgun (WGS) entry which is preliminary data.</text>
</comment>
<reference evidence="6 7" key="1">
    <citation type="submission" date="2020-08" db="EMBL/GenBank/DDBJ databases">
        <title>Genomic Encyclopedia of Type Strains, Phase IV (KMG-V): Genome sequencing to study the core and pangenomes of soil and plant-associated prokaryotes.</title>
        <authorList>
            <person name="Whitman W."/>
        </authorList>
    </citation>
    <scope>NUCLEOTIDE SEQUENCE [LARGE SCALE GENOMIC DNA]</scope>
    <source>
        <strain evidence="6 7">M8UP14</strain>
    </source>
</reference>
<accession>A0A7W7ZG56</accession>
<proteinExistence type="inferred from homology"/>
<evidence type="ECO:0000256" key="4">
    <source>
        <dbReference type="RuleBase" id="RU361169"/>
    </source>
</evidence>
<evidence type="ECO:0000256" key="3">
    <source>
        <dbReference type="ARBA" id="ARBA00023295"/>
    </source>
</evidence>
<dbReference type="GO" id="GO:0004650">
    <property type="term" value="F:polygalacturonase activity"/>
    <property type="evidence" value="ECO:0007669"/>
    <property type="project" value="InterPro"/>
</dbReference>
<organism evidence="6 7">
    <name type="scientific">Granulicella aggregans</name>
    <dbReference type="NCBI Taxonomy" id="474949"/>
    <lineage>
        <taxon>Bacteria</taxon>
        <taxon>Pseudomonadati</taxon>
        <taxon>Acidobacteriota</taxon>
        <taxon>Terriglobia</taxon>
        <taxon>Terriglobales</taxon>
        <taxon>Acidobacteriaceae</taxon>
        <taxon>Granulicella</taxon>
    </lineage>
</organism>
<keyword evidence="2 4" id="KW-0378">Hydrolase</keyword>
<keyword evidence="5" id="KW-0732">Signal</keyword>
<dbReference type="InterPro" id="IPR051801">
    <property type="entry name" value="GH28_Enzymes"/>
</dbReference>
<keyword evidence="7" id="KW-1185">Reference proteome</keyword>
<dbReference type="AlphaFoldDB" id="A0A7W7ZG56"/>
<evidence type="ECO:0000256" key="1">
    <source>
        <dbReference type="ARBA" id="ARBA00008834"/>
    </source>
</evidence>
<dbReference type="InterPro" id="IPR012334">
    <property type="entry name" value="Pectin_lyas_fold"/>
</dbReference>
<feature type="signal peptide" evidence="5">
    <location>
        <begin position="1"/>
        <end position="24"/>
    </location>
</feature>
<gene>
    <name evidence="6" type="ORF">HDF16_004048</name>
</gene>
<dbReference type="Gene3D" id="2.160.20.10">
    <property type="entry name" value="Single-stranded right-handed beta-helix, Pectin lyase-like"/>
    <property type="match status" value="1"/>
</dbReference>
<dbReference type="PANTHER" id="PTHR31339">
    <property type="entry name" value="PECTIN LYASE-RELATED"/>
    <property type="match status" value="1"/>
</dbReference>
<feature type="chain" id="PRO_5031066316" description="Glycosyl hydrolase family 28" evidence="5">
    <location>
        <begin position="25"/>
        <end position="472"/>
    </location>
</feature>
<dbReference type="Pfam" id="PF00295">
    <property type="entry name" value="Glyco_hydro_28"/>
    <property type="match status" value="1"/>
</dbReference>
<dbReference type="PANTHER" id="PTHR31339:SF9">
    <property type="entry name" value="PLASMIN AND FIBRONECTIN-BINDING PROTEIN A"/>
    <property type="match status" value="1"/>
</dbReference>
<dbReference type="GO" id="GO:0005975">
    <property type="term" value="P:carbohydrate metabolic process"/>
    <property type="evidence" value="ECO:0007669"/>
    <property type="project" value="InterPro"/>
</dbReference>
<comment type="similarity">
    <text evidence="1 4">Belongs to the glycosyl hydrolase 28 family.</text>
</comment>
<protein>
    <recommendedName>
        <fullName evidence="8">Glycosyl hydrolase family 28</fullName>
    </recommendedName>
</protein>
<sequence>MATRRSFLFSSLSIAGLNWLPSFAQSTPAREINVLSLGAIGDGVTLDSPAIQQAIDQISAAGGGRVVVPGGKRFLIGALMLKSNVNFHLADDAVLLASPEAAHYGFKKNRGVINADSAINLSITGTGHVDGQGMKFMGNYSPVHERWEPLPFRPRMFHLIGCKGLEISGISFGHSPEWGLHTLGCEHVLVDGVRVRNYLDVPNCDGMDPDRCRDMEIKNCDLVCADDGIVIKTSQQTGDEDYGVSHNITVSDCSVVCRDSGLKIGTETFGDISKILFERCRIVSGGRGPTITHRQPGNIENVEFRDIDFLAQHHAARWWGWGEAASVTVWPRIKDGKTGSLSNVRFKNVRGVAENSFRIDANPEQPVKNVLLEDCSVEIDRWTQYPGGMFDNRPTRADDPMHEPGGLEKHDTPAFFLRNVQGAVLRNCSASWGVHHADYFSYALEAEHVTGLKLENFKGKSARPGLPATLIR</sequence>
<evidence type="ECO:0008006" key="8">
    <source>
        <dbReference type="Google" id="ProtNLM"/>
    </source>
</evidence>
<dbReference type="Proteomes" id="UP000540989">
    <property type="component" value="Unassembled WGS sequence"/>
</dbReference>
<evidence type="ECO:0000313" key="6">
    <source>
        <dbReference type="EMBL" id="MBB5059325.1"/>
    </source>
</evidence>
<dbReference type="InterPro" id="IPR011050">
    <property type="entry name" value="Pectin_lyase_fold/virulence"/>
</dbReference>